<evidence type="ECO:0000313" key="2">
    <source>
        <dbReference type="Proteomes" id="UP000050761"/>
    </source>
</evidence>
<dbReference type="AlphaFoldDB" id="A0A183GN61"/>
<sequence>MVQPQSVDPVKVNGYVNDATAVLRNFSHIVSDNIFVLDAIPRGTERFFENYQDDLRRNRFPHPGGEVNTTASLDLARSILKRAVQSCAKCSTFDYVPTFTANGKFQLFDIHAHVAYENSVFHFTPYGLHRLRPLYKGICDKFTKKAGELPA</sequence>
<proteinExistence type="predicted"/>
<evidence type="ECO:0000313" key="3">
    <source>
        <dbReference type="WBParaSite" id="HPBE_0002413101-mRNA-1"/>
    </source>
</evidence>
<dbReference type="WBParaSite" id="HPBE_0002413101-mRNA-1">
    <property type="protein sequence ID" value="HPBE_0002413101-mRNA-1"/>
    <property type="gene ID" value="HPBE_0002413101"/>
</dbReference>
<gene>
    <name evidence="1" type="ORF">HPBE_LOCUS24130</name>
</gene>
<organism evidence="2 3">
    <name type="scientific">Heligmosomoides polygyrus</name>
    <name type="common">Parasitic roundworm</name>
    <dbReference type="NCBI Taxonomy" id="6339"/>
    <lineage>
        <taxon>Eukaryota</taxon>
        <taxon>Metazoa</taxon>
        <taxon>Ecdysozoa</taxon>
        <taxon>Nematoda</taxon>
        <taxon>Chromadorea</taxon>
        <taxon>Rhabditida</taxon>
        <taxon>Rhabditina</taxon>
        <taxon>Rhabditomorpha</taxon>
        <taxon>Strongyloidea</taxon>
        <taxon>Heligmosomidae</taxon>
        <taxon>Heligmosomoides</taxon>
    </lineage>
</organism>
<dbReference type="EMBL" id="UZAH01035890">
    <property type="protein sequence ID" value="VDP43027.1"/>
    <property type="molecule type" value="Genomic_DNA"/>
</dbReference>
<accession>A0A183GN61</accession>
<reference evidence="1 2" key="1">
    <citation type="submission" date="2018-11" db="EMBL/GenBank/DDBJ databases">
        <authorList>
            <consortium name="Pathogen Informatics"/>
        </authorList>
    </citation>
    <scope>NUCLEOTIDE SEQUENCE [LARGE SCALE GENOMIC DNA]</scope>
</reference>
<dbReference type="OrthoDB" id="5825384at2759"/>
<protein>
    <submittedName>
        <fullName evidence="3">SGNH domain-containing protein</fullName>
    </submittedName>
</protein>
<reference evidence="3" key="2">
    <citation type="submission" date="2019-09" db="UniProtKB">
        <authorList>
            <consortium name="WormBaseParasite"/>
        </authorList>
    </citation>
    <scope>IDENTIFICATION</scope>
</reference>
<keyword evidence="2" id="KW-1185">Reference proteome</keyword>
<dbReference type="Proteomes" id="UP000050761">
    <property type="component" value="Unassembled WGS sequence"/>
</dbReference>
<name>A0A183GN61_HELPZ</name>
<accession>A0A3P8CTV6</accession>
<evidence type="ECO:0000313" key="1">
    <source>
        <dbReference type="EMBL" id="VDP43027.1"/>
    </source>
</evidence>